<accession>A0AC60Q8E8</accession>
<proteinExistence type="predicted"/>
<evidence type="ECO:0000313" key="1">
    <source>
        <dbReference type="EMBL" id="KAG0430015.1"/>
    </source>
</evidence>
<sequence>MKDSRIEDLFRTVDSINDSEEESHHNCETAFSASPEEPTDILMAMYGEEPVGLVHNMVNNRSESSEELTEDVATSPPEDGADELNAPGPSGLGCRRGSEPGSSTTSSSS</sequence>
<organism evidence="1 2">
    <name type="scientific">Ixodes persulcatus</name>
    <name type="common">Taiga tick</name>
    <dbReference type="NCBI Taxonomy" id="34615"/>
    <lineage>
        <taxon>Eukaryota</taxon>
        <taxon>Metazoa</taxon>
        <taxon>Ecdysozoa</taxon>
        <taxon>Arthropoda</taxon>
        <taxon>Chelicerata</taxon>
        <taxon>Arachnida</taxon>
        <taxon>Acari</taxon>
        <taxon>Parasitiformes</taxon>
        <taxon>Ixodida</taxon>
        <taxon>Ixodoidea</taxon>
        <taxon>Ixodidae</taxon>
        <taxon>Ixodinae</taxon>
        <taxon>Ixodes</taxon>
    </lineage>
</organism>
<keyword evidence="2" id="KW-1185">Reference proteome</keyword>
<comment type="caution">
    <text evidence="1">The sequence shown here is derived from an EMBL/GenBank/DDBJ whole genome shotgun (WGS) entry which is preliminary data.</text>
</comment>
<gene>
    <name evidence="1" type="ORF">HPB47_023099</name>
</gene>
<protein>
    <submittedName>
        <fullName evidence="1">Uncharacterized protein</fullName>
    </submittedName>
</protein>
<name>A0AC60Q8E8_IXOPE</name>
<dbReference type="Proteomes" id="UP000805193">
    <property type="component" value="Unassembled WGS sequence"/>
</dbReference>
<evidence type="ECO:0000313" key="2">
    <source>
        <dbReference type="Proteomes" id="UP000805193"/>
    </source>
</evidence>
<dbReference type="EMBL" id="JABSTQ010009362">
    <property type="protein sequence ID" value="KAG0430015.1"/>
    <property type="molecule type" value="Genomic_DNA"/>
</dbReference>
<reference evidence="1 2" key="1">
    <citation type="journal article" date="2020" name="Cell">
        <title>Large-Scale Comparative Analyses of Tick Genomes Elucidate Their Genetic Diversity and Vector Capacities.</title>
        <authorList>
            <consortium name="Tick Genome and Microbiome Consortium (TIGMIC)"/>
            <person name="Jia N."/>
            <person name="Wang J."/>
            <person name="Shi W."/>
            <person name="Du L."/>
            <person name="Sun Y."/>
            <person name="Zhan W."/>
            <person name="Jiang J.F."/>
            <person name="Wang Q."/>
            <person name="Zhang B."/>
            <person name="Ji P."/>
            <person name="Bell-Sakyi L."/>
            <person name="Cui X.M."/>
            <person name="Yuan T.T."/>
            <person name="Jiang B.G."/>
            <person name="Yang W.F."/>
            <person name="Lam T.T."/>
            <person name="Chang Q.C."/>
            <person name="Ding S.J."/>
            <person name="Wang X.J."/>
            <person name="Zhu J.G."/>
            <person name="Ruan X.D."/>
            <person name="Zhao L."/>
            <person name="Wei J.T."/>
            <person name="Ye R.Z."/>
            <person name="Que T.C."/>
            <person name="Du C.H."/>
            <person name="Zhou Y.H."/>
            <person name="Cheng J.X."/>
            <person name="Dai P.F."/>
            <person name="Guo W.B."/>
            <person name="Han X.H."/>
            <person name="Huang E.J."/>
            <person name="Li L.F."/>
            <person name="Wei W."/>
            <person name="Gao Y.C."/>
            <person name="Liu J.Z."/>
            <person name="Shao H.Z."/>
            <person name="Wang X."/>
            <person name="Wang C.C."/>
            <person name="Yang T.C."/>
            <person name="Huo Q.B."/>
            <person name="Li W."/>
            <person name="Chen H.Y."/>
            <person name="Chen S.E."/>
            <person name="Zhou L.G."/>
            <person name="Ni X.B."/>
            <person name="Tian J.H."/>
            <person name="Sheng Y."/>
            <person name="Liu T."/>
            <person name="Pan Y.S."/>
            <person name="Xia L.Y."/>
            <person name="Li J."/>
            <person name="Zhao F."/>
            <person name="Cao W.C."/>
        </authorList>
    </citation>
    <scope>NUCLEOTIDE SEQUENCE [LARGE SCALE GENOMIC DNA]</scope>
    <source>
        <strain evidence="1">Iper-2018</strain>
    </source>
</reference>